<dbReference type="Proteomes" id="UP000729402">
    <property type="component" value="Unassembled WGS sequence"/>
</dbReference>
<feature type="region of interest" description="Disordered" evidence="1">
    <location>
        <begin position="17"/>
        <end position="59"/>
    </location>
</feature>
<dbReference type="AlphaFoldDB" id="A0A8J5TJP4"/>
<keyword evidence="3" id="KW-1185">Reference proteome</keyword>
<organism evidence="2 3">
    <name type="scientific">Zizania palustris</name>
    <name type="common">Northern wild rice</name>
    <dbReference type="NCBI Taxonomy" id="103762"/>
    <lineage>
        <taxon>Eukaryota</taxon>
        <taxon>Viridiplantae</taxon>
        <taxon>Streptophyta</taxon>
        <taxon>Embryophyta</taxon>
        <taxon>Tracheophyta</taxon>
        <taxon>Spermatophyta</taxon>
        <taxon>Magnoliopsida</taxon>
        <taxon>Liliopsida</taxon>
        <taxon>Poales</taxon>
        <taxon>Poaceae</taxon>
        <taxon>BOP clade</taxon>
        <taxon>Oryzoideae</taxon>
        <taxon>Oryzeae</taxon>
        <taxon>Zizaniinae</taxon>
        <taxon>Zizania</taxon>
    </lineage>
</organism>
<comment type="caution">
    <text evidence="2">The sequence shown here is derived from an EMBL/GenBank/DDBJ whole genome shotgun (WGS) entry which is preliminary data.</text>
</comment>
<reference evidence="2" key="2">
    <citation type="submission" date="2021-02" db="EMBL/GenBank/DDBJ databases">
        <authorList>
            <person name="Kimball J.A."/>
            <person name="Haas M.W."/>
            <person name="Macchietto M."/>
            <person name="Kono T."/>
            <person name="Duquette J."/>
            <person name="Shao M."/>
        </authorList>
    </citation>
    <scope>NUCLEOTIDE SEQUENCE</scope>
    <source>
        <tissue evidence="2">Fresh leaf tissue</tissue>
    </source>
</reference>
<proteinExistence type="predicted"/>
<gene>
    <name evidence="2" type="ORF">GUJ93_ZPchr0007g3942</name>
</gene>
<protein>
    <submittedName>
        <fullName evidence="2">Uncharacterized protein</fullName>
    </submittedName>
</protein>
<evidence type="ECO:0000256" key="1">
    <source>
        <dbReference type="SAM" id="MobiDB-lite"/>
    </source>
</evidence>
<sequence length="75" mass="8249">MRAVDLLLEDAVADWPTATRSPGGGPKLWRRDEPTKRRLKKRSTRLRAGDSAAARCEAAARMETAREGAGRLGEM</sequence>
<name>A0A8J5TJP4_ZIZPA</name>
<reference evidence="2" key="1">
    <citation type="journal article" date="2021" name="bioRxiv">
        <title>Whole Genome Assembly and Annotation of Northern Wild Rice, Zizania palustris L., Supports a Whole Genome Duplication in the Zizania Genus.</title>
        <authorList>
            <person name="Haas M."/>
            <person name="Kono T."/>
            <person name="Macchietto M."/>
            <person name="Millas R."/>
            <person name="McGilp L."/>
            <person name="Shao M."/>
            <person name="Duquette J."/>
            <person name="Hirsch C.N."/>
            <person name="Kimball J."/>
        </authorList>
    </citation>
    <scope>NUCLEOTIDE SEQUENCE</scope>
    <source>
        <tissue evidence="2">Fresh leaf tissue</tissue>
    </source>
</reference>
<evidence type="ECO:0000313" key="2">
    <source>
        <dbReference type="EMBL" id="KAG8080481.1"/>
    </source>
</evidence>
<evidence type="ECO:0000313" key="3">
    <source>
        <dbReference type="Proteomes" id="UP000729402"/>
    </source>
</evidence>
<dbReference type="EMBL" id="JAAALK010000282">
    <property type="protein sequence ID" value="KAG8080481.1"/>
    <property type="molecule type" value="Genomic_DNA"/>
</dbReference>
<accession>A0A8J5TJP4</accession>